<accession>A0ABR2KEQ8</accession>
<dbReference type="InterPro" id="IPR036322">
    <property type="entry name" value="WD40_repeat_dom_sf"/>
</dbReference>
<reference evidence="5 6" key="1">
    <citation type="submission" date="2024-04" db="EMBL/GenBank/DDBJ databases">
        <title>Tritrichomonas musculus Genome.</title>
        <authorList>
            <person name="Alves-Ferreira E."/>
            <person name="Grigg M."/>
            <person name="Lorenzi H."/>
            <person name="Galac M."/>
        </authorList>
    </citation>
    <scope>NUCLEOTIDE SEQUENCE [LARGE SCALE GENOMIC DNA]</scope>
    <source>
        <strain evidence="5 6">EAF2021</strain>
    </source>
</reference>
<evidence type="ECO:0000256" key="1">
    <source>
        <dbReference type="ARBA" id="ARBA00022574"/>
    </source>
</evidence>
<protein>
    <submittedName>
        <fullName evidence="5">Uncharacterized protein</fullName>
    </submittedName>
</protein>
<dbReference type="PROSITE" id="PS50082">
    <property type="entry name" value="WD_REPEATS_2"/>
    <property type="match status" value="2"/>
</dbReference>
<dbReference type="Proteomes" id="UP001470230">
    <property type="component" value="Unassembled WGS sequence"/>
</dbReference>
<dbReference type="InterPro" id="IPR001680">
    <property type="entry name" value="WD40_rpt"/>
</dbReference>
<dbReference type="EMBL" id="JAPFFF010000005">
    <property type="protein sequence ID" value="KAK8889351.1"/>
    <property type="molecule type" value="Genomic_DNA"/>
</dbReference>
<organism evidence="5 6">
    <name type="scientific">Tritrichomonas musculus</name>
    <dbReference type="NCBI Taxonomy" id="1915356"/>
    <lineage>
        <taxon>Eukaryota</taxon>
        <taxon>Metamonada</taxon>
        <taxon>Parabasalia</taxon>
        <taxon>Tritrichomonadida</taxon>
        <taxon>Tritrichomonadidae</taxon>
        <taxon>Tritrichomonas</taxon>
    </lineage>
</organism>
<dbReference type="Gene3D" id="2.130.10.10">
    <property type="entry name" value="YVTN repeat-like/Quinoprotein amine dehydrogenase"/>
    <property type="match status" value="1"/>
</dbReference>
<dbReference type="Pfam" id="PF00400">
    <property type="entry name" value="WD40"/>
    <property type="match status" value="2"/>
</dbReference>
<evidence type="ECO:0000313" key="6">
    <source>
        <dbReference type="Proteomes" id="UP001470230"/>
    </source>
</evidence>
<keyword evidence="2" id="KW-0677">Repeat</keyword>
<feature type="region of interest" description="Disordered" evidence="4">
    <location>
        <begin position="89"/>
        <end position="111"/>
    </location>
</feature>
<proteinExistence type="predicted"/>
<dbReference type="InterPro" id="IPR015943">
    <property type="entry name" value="WD40/YVTN_repeat-like_dom_sf"/>
</dbReference>
<feature type="repeat" description="WD" evidence="3">
    <location>
        <begin position="449"/>
        <end position="469"/>
    </location>
</feature>
<evidence type="ECO:0000256" key="2">
    <source>
        <dbReference type="ARBA" id="ARBA00022737"/>
    </source>
</evidence>
<keyword evidence="6" id="KW-1185">Reference proteome</keyword>
<evidence type="ECO:0000256" key="4">
    <source>
        <dbReference type="SAM" id="MobiDB-lite"/>
    </source>
</evidence>
<keyword evidence="1 3" id="KW-0853">WD repeat</keyword>
<dbReference type="SMART" id="SM00320">
    <property type="entry name" value="WD40"/>
    <property type="match status" value="2"/>
</dbReference>
<dbReference type="PANTHER" id="PTHR19855:SF25">
    <property type="match status" value="1"/>
</dbReference>
<dbReference type="SUPFAM" id="SSF50978">
    <property type="entry name" value="WD40 repeat-like"/>
    <property type="match status" value="1"/>
</dbReference>
<dbReference type="InterPro" id="IPR019775">
    <property type="entry name" value="WD40_repeat_CS"/>
</dbReference>
<gene>
    <name evidence="5" type="ORF">M9Y10_034097</name>
</gene>
<comment type="caution">
    <text evidence="5">The sequence shown here is derived from an EMBL/GenBank/DDBJ whole genome shotgun (WGS) entry which is preliminary data.</text>
</comment>
<dbReference type="PANTHER" id="PTHR19855">
    <property type="entry name" value="WD40 REPEAT PROTEIN 12, 37"/>
    <property type="match status" value="1"/>
</dbReference>
<feature type="repeat" description="WD" evidence="3">
    <location>
        <begin position="381"/>
        <end position="416"/>
    </location>
</feature>
<evidence type="ECO:0000256" key="3">
    <source>
        <dbReference type="PROSITE-ProRule" id="PRU00221"/>
    </source>
</evidence>
<sequence>MHSDEELKDGRYFPSPKEQAILTQTIDQYFSLPERSEQRSIVVQNVTAKLSEINSRWNHRAVRLWFNNNKRTCMKTSVQFDPMQIHGSDVAADRMPPKKRPPRSSSVGAFIQRPMSPPADITIADNLASVFTAISQQRQTLEEKKTMETNLTNVLIEISDKLWKDHIAPIYHNHSITSPDAMPNMSDPKCNSNNFEVPQPNIIQRYNSVETGILVNGSPAVIDFISPEQVRSLKRGQDSFQTPLPFSASSMIFDAPLSSFFVSAGTKIYNISSENGVTSENVLVPGVPPMIRSSLCFLEDGALVLGSRRFIHLWSRQQIDLINNGEITLNENNNNCSGCFISGLPSSITSIAPVNSMIAACSNNHHAIYILSPDGRNDRAFVGHGSGVTCLYSPDYRSSIFMSGGVDLTARIWDYREPAGPTSQLQRHHAPLSVVSMCCDNTKPFLAFTGGEDHVVKIWDLRVNRVVNEVYVGMGIPFAVDYNVQTRSLTVLTKEKSGTVADGFLISQSDESGKFIEKSFNLCVNYNFNVV</sequence>
<evidence type="ECO:0000313" key="5">
    <source>
        <dbReference type="EMBL" id="KAK8889351.1"/>
    </source>
</evidence>
<name>A0ABR2KEQ8_9EUKA</name>
<dbReference type="PROSITE" id="PS00678">
    <property type="entry name" value="WD_REPEATS_1"/>
    <property type="match status" value="1"/>
</dbReference>